<keyword evidence="6" id="KW-1185">Reference proteome</keyword>
<name>A0AA46A556_9RHOB</name>
<dbReference type="PANTHER" id="PTHR46268">
    <property type="entry name" value="STRESS RESPONSE PROTEIN NHAX"/>
    <property type="match status" value="1"/>
</dbReference>
<evidence type="ECO:0000313" key="4">
    <source>
        <dbReference type="EMBL" id="WCR02422.1"/>
    </source>
</evidence>
<dbReference type="PRINTS" id="PR01438">
    <property type="entry name" value="UNVRSLSTRESS"/>
</dbReference>
<evidence type="ECO:0000313" key="6">
    <source>
        <dbReference type="Proteomes" id="UP001215549"/>
    </source>
</evidence>
<dbReference type="InterPro" id="IPR006015">
    <property type="entry name" value="Universal_stress_UspA"/>
</dbReference>
<dbReference type="CDD" id="cd00293">
    <property type="entry name" value="USP-like"/>
    <property type="match status" value="1"/>
</dbReference>
<dbReference type="AlphaFoldDB" id="A0AA46A556"/>
<dbReference type="Gene3D" id="3.40.50.12370">
    <property type="match status" value="1"/>
</dbReference>
<dbReference type="Pfam" id="PF00582">
    <property type="entry name" value="Usp"/>
    <property type="match status" value="2"/>
</dbReference>
<dbReference type="SUPFAM" id="SSF52402">
    <property type="entry name" value="Adenine nucleotide alpha hydrolases-like"/>
    <property type="match status" value="2"/>
</dbReference>
<dbReference type="EMBL" id="FTOU01000004">
    <property type="protein sequence ID" value="SIS75490.1"/>
    <property type="molecule type" value="Genomic_DNA"/>
</dbReference>
<feature type="domain" description="UspA" evidence="2">
    <location>
        <begin position="237"/>
        <end position="285"/>
    </location>
</feature>
<gene>
    <name evidence="4" type="ORF">JHX88_16330</name>
    <name evidence="3" type="ORF">SAMN05421772_10437</name>
</gene>
<protein>
    <submittedName>
        <fullName evidence="3 4">Universal stress protein</fullName>
    </submittedName>
</protein>
<proteinExistence type="inferred from homology"/>
<dbReference type="InterPro" id="IPR006016">
    <property type="entry name" value="UspA"/>
</dbReference>
<organism evidence="3 5">
    <name type="scientific">Paracoccus saliphilus</name>
    <dbReference type="NCBI Taxonomy" id="405559"/>
    <lineage>
        <taxon>Bacteria</taxon>
        <taxon>Pseudomonadati</taxon>
        <taxon>Pseudomonadota</taxon>
        <taxon>Alphaproteobacteria</taxon>
        <taxon>Rhodobacterales</taxon>
        <taxon>Paracoccaceae</taxon>
        <taxon>Paracoccus</taxon>
    </lineage>
</organism>
<feature type="domain" description="UspA" evidence="2">
    <location>
        <begin position="1"/>
        <end position="117"/>
    </location>
</feature>
<dbReference type="RefSeq" id="WP_076524639.1">
    <property type="nucleotide sequence ID" value="NZ_CP067140.1"/>
</dbReference>
<sequence length="285" mass="30413">MIRKIVVPVRGDGKGDNVLAHAAAFARRHTAHIVVVHCRPRPEDLLPYGIPMPQFARDRLLKQSAELANAEEANLRDELRILAEALGLTSSDTPIAGAATVQFVEAAGKMADVIRRYGRLADLVAVAQPDRQAHLGFNTLKSALFHTGSPVLMCPPTEEVSKELGSHVTIAWNGSLEASRAVTMTMSIIEAANRTTILCGENSAYAGAKTEDLLGYLGIRGVDAKALKFDSSHGVGKGLLKATVAQGADLMIMGAYGDSHERETLFGGNTQSVVETAEIPVLMVH</sequence>
<evidence type="ECO:0000259" key="2">
    <source>
        <dbReference type="Pfam" id="PF00582"/>
    </source>
</evidence>
<dbReference type="PANTHER" id="PTHR46268:SF15">
    <property type="entry name" value="UNIVERSAL STRESS PROTEIN HP_0031"/>
    <property type="match status" value="1"/>
</dbReference>
<dbReference type="Proteomes" id="UP000186216">
    <property type="component" value="Unassembled WGS sequence"/>
</dbReference>
<accession>A0AA46A556</accession>
<evidence type="ECO:0000313" key="5">
    <source>
        <dbReference type="Proteomes" id="UP000186216"/>
    </source>
</evidence>
<evidence type="ECO:0000313" key="3">
    <source>
        <dbReference type="EMBL" id="SIS75490.1"/>
    </source>
</evidence>
<dbReference type="Proteomes" id="UP001215549">
    <property type="component" value="Chromosome"/>
</dbReference>
<evidence type="ECO:0000256" key="1">
    <source>
        <dbReference type="ARBA" id="ARBA00008791"/>
    </source>
</evidence>
<comment type="similarity">
    <text evidence="1">Belongs to the universal stress protein A family.</text>
</comment>
<dbReference type="EMBL" id="CP067140">
    <property type="protein sequence ID" value="WCR02422.1"/>
    <property type="molecule type" value="Genomic_DNA"/>
</dbReference>
<reference evidence="4 6" key="2">
    <citation type="submission" date="2021-01" db="EMBL/GenBank/DDBJ databases">
        <title>Biogeographic distribution of Paracoccus.</title>
        <authorList>
            <person name="Hollensteiner J."/>
            <person name="Leineberger J."/>
            <person name="Brinkhoff T."/>
            <person name="Daniel R."/>
        </authorList>
    </citation>
    <scope>NUCLEOTIDE SEQUENCE [LARGE SCALE GENOMIC DNA]</scope>
    <source>
        <strain evidence="4 6">DSM 18447</strain>
    </source>
</reference>
<reference evidence="3 5" key="1">
    <citation type="submission" date="2017-01" db="EMBL/GenBank/DDBJ databases">
        <authorList>
            <person name="Varghese N."/>
            <person name="Submissions S."/>
        </authorList>
    </citation>
    <scope>NUCLEOTIDE SEQUENCE [LARGE SCALE GENOMIC DNA]</scope>
    <source>
        <strain evidence="3 5">DSM 18447</strain>
    </source>
</reference>